<keyword evidence="4" id="KW-1185">Reference proteome</keyword>
<dbReference type="AlphaFoldDB" id="A0A2W7NPY9"/>
<evidence type="ECO:0000313" key="4">
    <source>
        <dbReference type="Proteomes" id="UP000249239"/>
    </source>
</evidence>
<dbReference type="EMBL" id="QKZK01000016">
    <property type="protein sequence ID" value="PZX15326.1"/>
    <property type="molecule type" value="Genomic_DNA"/>
</dbReference>
<gene>
    <name evidence="3" type="ORF">LX69_02163</name>
</gene>
<dbReference type="PROSITE" id="PS51257">
    <property type="entry name" value="PROKAR_LIPOPROTEIN"/>
    <property type="match status" value="1"/>
</dbReference>
<dbReference type="Gene3D" id="2.40.128.270">
    <property type="match status" value="1"/>
</dbReference>
<dbReference type="PANTHER" id="PTHR35535">
    <property type="entry name" value="HEAT SHOCK PROTEIN HSLJ"/>
    <property type="match status" value="1"/>
</dbReference>
<dbReference type="PANTHER" id="PTHR35535:SF2">
    <property type="entry name" value="DUF306 DOMAIN-CONTAINING PROTEIN"/>
    <property type="match status" value="1"/>
</dbReference>
<evidence type="ECO:0000259" key="2">
    <source>
        <dbReference type="Pfam" id="PF03724"/>
    </source>
</evidence>
<dbReference type="InterPro" id="IPR053147">
    <property type="entry name" value="Hsp_HslJ-like"/>
</dbReference>
<keyword evidence="1" id="KW-0732">Signal</keyword>
<feature type="signal peptide" evidence="1">
    <location>
        <begin position="1"/>
        <end position="18"/>
    </location>
</feature>
<sequence length="155" mass="16854">MKISLLYFTMLATLIGCASTGKKNNPSAAHSQNSSPAALQADTSLLSTTKWRLLSFVQATIDTSVYDQGLPTLSFDLQNSKMSGNSGCNNFICPITISGANLQPGDILSTKKFCMGIPETEFFNELKKVNRWLIQADTLKLLNASNPVLIFISDK</sequence>
<dbReference type="RefSeq" id="WP_111446009.1">
    <property type="nucleotide sequence ID" value="NZ_QKZK01000016.1"/>
</dbReference>
<dbReference type="InterPro" id="IPR038670">
    <property type="entry name" value="HslJ-like_sf"/>
</dbReference>
<evidence type="ECO:0000313" key="3">
    <source>
        <dbReference type="EMBL" id="PZX15326.1"/>
    </source>
</evidence>
<feature type="chain" id="PRO_5015855817" evidence="1">
    <location>
        <begin position="19"/>
        <end position="155"/>
    </location>
</feature>
<dbReference type="InterPro" id="IPR005184">
    <property type="entry name" value="DUF306_Meta_HslJ"/>
</dbReference>
<evidence type="ECO:0000256" key="1">
    <source>
        <dbReference type="SAM" id="SignalP"/>
    </source>
</evidence>
<dbReference type="Pfam" id="PF03724">
    <property type="entry name" value="META"/>
    <property type="match status" value="1"/>
</dbReference>
<organism evidence="3 4">
    <name type="scientific">Breznakibacter xylanolyticus</name>
    <dbReference type="NCBI Taxonomy" id="990"/>
    <lineage>
        <taxon>Bacteria</taxon>
        <taxon>Pseudomonadati</taxon>
        <taxon>Bacteroidota</taxon>
        <taxon>Bacteroidia</taxon>
        <taxon>Marinilabiliales</taxon>
        <taxon>Marinilabiliaceae</taxon>
        <taxon>Breznakibacter</taxon>
    </lineage>
</organism>
<keyword evidence="3" id="KW-0346">Stress response</keyword>
<reference evidence="3 4" key="1">
    <citation type="submission" date="2018-06" db="EMBL/GenBank/DDBJ databases">
        <title>Genomic Encyclopedia of Archaeal and Bacterial Type Strains, Phase II (KMG-II): from individual species to whole genera.</title>
        <authorList>
            <person name="Goeker M."/>
        </authorList>
    </citation>
    <scope>NUCLEOTIDE SEQUENCE [LARGE SCALE GENOMIC DNA]</scope>
    <source>
        <strain evidence="3 4">DSM 6779</strain>
    </source>
</reference>
<accession>A0A2W7NPY9</accession>
<dbReference type="OrthoDB" id="880459at2"/>
<name>A0A2W7NPY9_9BACT</name>
<comment type="caution">
    <text evidence="3">The sequence shown here is derived from an EMBL/GenBank/DDBJ whole genome shotgun (WGS) entry which is preliminary data.</text>
</comment>
<proteinExistence type="predicted"/>
<protein>
    <submittedName>
        <fullName evidence="3">Heat shock protein HslJ</fullName>
    </submittedName>
</protein>
<feature type="domain" description="DUF306" evidence="2">
    <location>
        <begin position="46"/>
        <end position="149"/>
    </location>
</feature>
<dbReference type="Proteomes" id="UP000249239">
    <property type="component" value="Unassembled WGS sequence"/>
</dbReference>